<dbReference type="SUPFAM" id="SSF48150">
    <property type="entry name" value="DNA-glycosylase"/>
    <property type="match status" value="1"/>
</dbReference>
<keyword evidence="7 10" id="KW-0234">DNA repair</keyword>
<dbReference type="InterPro" id="IPR011257">
    <property type="entry name" value="DNA_glycosylase"/>
</dbReference>
<dbReference type="GO" id="GO:0051539">
    <property type="term" value="F:4 iron, 4 sulfur cluster binding"/>
    <property type="evidence" value="ECO:0007669"/>
    <property type="project" value="UniProtKB-KW"/>
</dbReference>
<evidence type="ECO:0000256" key="1">
    <source>
        <dbReference type="ARBA" id="ARBA00022485"/>
    </source>
</evidence>
<keyword evidence="10" id="KW-0539">Nucleus</keyword>
<protein>
    <recommendedName>
        <fullName evidence="10">Endonuclease III homolog</fullName>
        <ecNumber evidence="10">3.2.2.-</ecNumber>
        <ecNumber evidence="10">4.2.99.18</ecNumber>
    </recommendedName>
    <alternativeName>
        <fullName evidence="10">Bifunctional DNA N-glycosylase/DNA-(apurinic or apyrimidinic site) lyase</fullName>
        <shortName evidence="10">DNA glycosylase/AP lyase</shortName>
    </alternativeName>
</protein>
<evidence type="ECO:0000256" key="6">
    <source>
        <dbReference type="ARBA" id="ARBA00023014"/>
    </source>
</evidence>
<comment type="subcellular location">
    <subcellularLocation>
        <location evidence="10">Nucleus</location>
    </subcellularLocation>
    <subcellularLocation>
        <location evidence="10">Mitochondrion</location>
    </subcellularLocation>
</comment>
<reference evidence="12" key="2">
    <citation type="submission" date="2021-01" db="EMBL/GenBank/DDBJ databases">
        <authorList>
            <person name="Schikora-Tamarit M.A."/>
        </authorList>
    </citation>
    <scope>NUCLEOTIDE SEQUENCE</scope>
    <source>
        <strain evidence="12">CBS2887</strain>
    </source>
</reference>
<dbReference type="EC" id="3.2.2.-" evidence="10"/>
<feature type="domain" description="HhH-GPD" evidence="11">
    <location>
        <begin position="231"/>
        <end position="390"/>
    </location>
</feature>
<evidence type="ECO:0000256" key="8">
    <source>
        <dbReference type="ARBA" id="ARBA00023239"/>
    </source>
</evidence>
<keyword evidence="6" id="KW-0411">Iron-sulfur</keyword>
<keyword evidence="1" id="KW-0004">4Fe-4S</keyword>
<dbReference type="GO" id="GO:0000703">
    <property type="term" value="F:oxidized pyrimidine nucleobase lesion DNA N-glycosylase activity"/>
    <property type="evidence" value="ECO:0007669"/>
    <property type="project" value="UniProtKB-UniRule"/>
</dbReference>
<dbReference type="SMART" id="SM00478">
    <property type="entry name" value="ENDO3c"/>
    <property type="match status" value="1"/>
</dbReference>
<keyword evidence="5" id="KW-0408">Iron</keyword>
<name>A0A9P8Q3S8_WICPI</name>
<evidence type="ECO:0000256" key="5">
    <source>
        <dbReference type="ARBA" id="ARBA00023004"/>
    </source>
</evidence>
<dbReference type="InterPro" id="IPR023170">
    <property type="entry name" value="HhH_base_excis_C"/>
</dbReference>
<organism evidence="12 13">
    <name type="scientific">Wickerhamomyces pijperi</name>
    <name type="common">Yeast</name>
    <name type="synonym">Pichia pijperi</name>
    <dbReference type="NCBI Taxonomy" id="599730"/>
    <lineage>
        <taxon>Eukaryota</taxon>
        <taxon>Fungi</taxon>
        <taxon>Dikarya</taxon>
        <taxon>Ascomycota</taxon>
        <taxon>Saccharomycotina</taxon>
        <taxon>Saccharomycetes</taxon>
        <taxon>Phaffomycetales</taxon>
        <taxon>Wickerhamomycetaceae</taxon>
        <taxon>Wickerhamomyces</taxon>
    </lineage>
</organism>
<dbReference type="AlphaFoldDB" id="A0A9P8Q3S8"/>
<dbReference type="FunFam" id="1.10.340.30:FF:000005">
    <property type="entry name" value="Endonuclease III-like protein 1"/>
    <property type="match status" value="1"/>
</dbReference>
<dbReference type="GO" id="GO:0046872">
    <property type="term" value="F:metal ion binding"/>
    <property type="evidence" value="ECO:0007669"/>
    <property type="project" value="UniProtKB-KW"/>
</dbReference>
<dbReference type="OrthoDB" id="2099276at2759"/>
<sequence length="450" mass="51280">MKTRELQITNYKLQMSSILNGSFNIVYDNNNLLIYPLIIMRRSARLIGNQAKGTGERSRFFKKLKQEEIQLEQPPIPTKRRQIQKIKIEVKEELEEEEEQIGIFPKVESTLDESKIPVKNEYQNVKIPINNSDVVDINVKTESLNVRPIMEREGINLNIPDYNSPVDLTKEELLSLPTNFIPIYTLIKKMRAKIIAPVDTMGCAEIPVTLDTEGTLSPINYRFQLLISLMLSSQTKDEINYKAMCQMKEHFQAQGFKDGICLEAIEAIDEKTLDSLIFSVGFHSRKAQYIKKTAQILRSEYQGDIPNTLDGLVGLPGVGPKMSYLTLQKAWNLNEGIGVDVHVDRLSKQFKWVNAKACKTPEITRAELQKWLPRSLWGEINPVLVGFGQSICLPKGRRCDLCALSRTNLCSNVDTALLRKVAKLGKDDLDRMNRTLRFQFVTDIEDLVSC</sequence>
<dbReference type="GO" id="GO:0005634">
    <property type="term" value="C:nucleus"/>
    <property type="evidence" value="ECO:0007669"/>
    <property type="project" value="UniProtKB-SubCell"/>
</dbReference>
<keyword evidence="10" id="KW-0496">Mitochondrion</keyword>
<keyword evidence="13" id="KW-1185">Reference proteome</keyword>
<evidence type="ECO:0000313" key="13">
    <source>
        <dbReference type="Proteomes" id="UP000774326"/>
    </source>
</evidence>
<feature type="active site" description="Nucleophile; for N-glycosylase activity" evidence="10">
    <location>
        <position position="329"/>
    </location>
</feature>
<dbReference type="GO" id="GO:0003677">
    <property type="term" value="F:DNA binding"/>
    <property type="evidence" value="ECO:0007669"/>
    <property type="project" value="UniProtKB-UniRule"/>
</dbReference>
<evidence type="ECO:0000313" key="12">
    <source>
        <dbReference type="EMBL" id="KAH3682344.1"/>
    </source>
</evidence>
<dbReference type="InterPro" id="IPR003265">
    <property type="entry name" value="HhH-GPD_domain"/>
</dbReference>
<comment type="catalytic activity">
    <reaction evidence="10">
        <text>2'-deoxyribonucleotide-(2'-deoxyribose 5'-phosphate)-2'-deoxyribonucleotide-DNA = a 3'-end 2'-deoxyribonucleotide-(2,3-dehydro-2,3-deoxyribose 5'-phosphate)-DNA + a 5'-end 5'-phospho-2'-deoxyribonucleoside-DNA + H(+)</text>
        <dbReference type="Rhea" id="RHEA:66592"/>
        <dbReference type="Rhea" id="RHEA-COMP:13180"/>
        <dbReference type="Rhea" id="RHEA-COMP:16897"/>
        <dbReference type="Rhea" id="RHEA-COMP:17067"/>
        <dbReference type="ChEBI" id="CHEBI:15378"/>
        <dbReference type="ChEBI" id="CHEBI:136412"/>
        <dbReference type="ChEBI" id="CHEBI:157695"/>
        <dbReference type="ChEBI" id="CHEBI:167181"/>
        <dbReference type="EC" id="4.2.99.18"/>
    </reaction>
</comment>
<evidence type="ECO:0000259" key="11">
    <source>
        <dbReference type="SMART" id="SM00478"/>
    </source>
</evidence>
<dbReference type="GO" id="GO:0006285">
    <property type="term" value="P:base-excision repair, AP site formation"/>
    <property type="evidence" value="ECO:0007669"/>
    <property type="project" value="UniProtKB-UniRule"/>
</dbReference>
<keyword evidence="4 10" id="KW-0378">Hydrolase</keyword>
<proteinExistence type="inferred from homology"/>
<comment type="caution">
    <text evidence="12">The sequence shown here is derived from an EMBL/GenBank/DDBJ whole genome shotgun (WGS) entry which is preliminary data.</text>
</comment>
<dbReference type="Pfam" id="PF00730">
    <property type="entry name" value="HhH-GPD"/>
    <property type="match status" value="1"/>
</dbReference>
<keyword evidence="9 10" id="KW-0326">Glycosidase</keyword>
<dbReference type="EMBL" id="JAEUBG010003768">
    <property type="protein sequence ID" value="KAH3682344.1"/>
    <property type="molecule type" value="Genomic_DNA"/>
</dbReference>
<dbReference type="GO" id="GO:0005739">
    <property type="term" value="C:mitochondrion"/>
    <property type="evidence" value="ECO:0007669"/>
    <property type="project" value="UniProtKB-SubCell"/>
</dbReference>
<dbReference type="PANTHER" id="PTHR43286:SF1">
    <property type="entry name" value="ENDONUCLEASE III-LIKE PROTEIN 1"/>
    <property type="match status" value="1"/>
</dbReference>
<evidence type="ECO:0000256" key="3">
    <source>
        <dbReference type="ARBA" id="ARBA00022763"/>
    </source>
</evidence>
<keyword evidence="3 10" id="KW-0227">DNA damage</keyword>
<dbReference type="GO" id="GO:0140078">
    <property type="term" value="F:class I DNA-(apurinic or apyrimidinic site) endonuclease activity"/>
    <property type="evidence" value="ECO:0007669"/>
    <property type="project" value="UniProtKB-EC"/>
</dbReference>
<gene>
    <name evidence="10" type="primary">NTG1</name>
    <name evidence="12" type="ORF">WICPIJ_006683</name>
</gene>
<dbReference type="EC" id="4.2.99.18" evidence="10"/>
<dbReference type="PANTHER" id="PTHR43286">
    <property type="entry name" value="ENDONUCLEASE III-LIKE PROTEIN 1"/>
    <property type="match status" value="1"/>
</dbReference>
<comment type="caution">
    <text evidence="10">Lacks conserved residue(s) required for the propagation of feature annotation.</text>
</comment>
<evidence type="ECO:0000256" key="2">
    <source>
        <dbReference type="ARBA" id="ARBA00022723"/>
    </source>
</evidence>
<evidence type="ECO:0000256" key="10">
    <source>
        <dbReference type="HAMAP-Rule" id="MF_03183"/>
    </source>
</evidence>
<comment type="similarity">
    <text evidence="10">Belongs to the Nth/MutY family.</text>
</comment>
<dbReference type="InterPro" id="IPR030841">
    <property type="entry name" value="NTH1"/>
</dbReference>
<dbReference type="Proteomes" id="UP000774326">
    <property type="component" value="Unassembled WGS sequence"/>
</dbReference>
<keyword evidence="2" id="KW-0479">Metal-binding</keyword>
<dbReference type="CDD" id="cd00056">
    <property type="entry name" value="ENDO3c"/>
    <property type="match status" value="1"/>
</dbReference>
<dbReference type="Gene3D" id="1.10.1670.10">
    <property type="entry name" value="Helix-hairpin-Helix base-excision DNA repair enzymes (C-terminal)"/>
    <property type="match status" value="1"/>
</dbReference>
<evidence type="ECO:0000256" key="4">
    <source>
        <dbReference type="ARBA" id="ARBA00022801"/>
    </source>
</evidence>
<comment type="function">
    <text evidence="10">Bifunctional DNA N-glycosylase with associated apurinic/apyrimidinic (AP) lyase function that catalyzes the first step in base excision repair (BER), the primary repair pathway for the repair of oxidative DNA damage. The DNA N-glycosylase activity releases the damaged DNA base from DNA by cleaving the N-glycosidic bond, leaving an AP site. The AP lyase activity cleaves the phosphodiester bond 3' to the AP site by a beta-elimination. Primarily recognizes and repairs oxidative base damage of pyrimidines.</text>
</comment>
<dbReference type="GO" id="GO:0006289">
    <property type="term" value="P:nucleotide-excision repair"/>
    <property type="evidence" value="ECO:0007669"/>
    <property type="project" value="TreeGrafter"/>
</dbReference>
<evidence type="ECO:0000256" key="7">
    <source>
        <dbReference type="ARBA" id="ARBA00023204"/>
    </source>
</evidence>
<keyword evidence="8 10" id="KW-0456">Lyase</keyword>
<reference evidence="12" key="1">
    <citation type="journal article" date="2021" name="Open Biol.">
        <title>Shared evolutionary footprints suggest mitochondrial oxidative damage underlies multiple complex I losses in fungi.</title>
        <authorList>
            <person name="Schikora-Tamarit M.A."/>
            <person name="Marcet-Houben M."/>
            <person name="Nosek J."/>
            <person name="Gabaldon T."/>
        </authorList>
    </citation>
    <scope>NUCLEOTIDE SEQUENCE</scope>
    <source>
        <strain evidence="12">CBS2887</strain>
    </source>
</reference>
<dbReference type="Gene3D" id="1.10.340.30">
    <property type="entry name" value="Hypothetical protein, domain 2"/>
    <property type="match status" value="1"/>
</dbReference>
<evidence type="ECO:0000256" key="9">
    <source>
        <dbReference type="ARBA" id="ARBA00023295"/>
    </source>
</evidence>
<dbReference type="HAMAP" id="MF_03183">
    <property type="entry name" value="Endonuclease_III_Nth"/>
    <property type="match status" value="1"/>
</dbReference>
<accession>A0A9P8Q3S8</accession>